<dbReference type="EMBL" id="JAAALK010000082">
    <property type="protein sequence ID" value="KAG8086042.1"/>
    <property type="molecule type" value="Genomic_DNA"/>
</dbReference>
<reference evidence="1" key="1">
    <citation type="journal article" date="2021" name="bioRxiv">
        <title>Whole Genome Assembly and Annotation of Northern Wild Rice, Zizania palustris L., Supports a Whole Genome Duplication in the Zizania Genus.</title>
        <authorList>
            <person name="Haas M."/>
            <person name="Kono T."/>
            <person name="Macchietto M."/>
            <person name="Millas R."/>
            <person name="McGilp L."/>
            <person name="Shao M."/>
            <person name="Duquette J."/>
            <person name="Hirsch C.N."/>
            <person name="Kimball J."/>
        </authorList>
    </citation>
    <scope>NUCLEOTIDE SEQUENCE</scope>
    <source>
        <tissue evidence="1">Fresh leaf tissue</tissue>
    </source>
</reference>
<keyword evidence="2" id="KW-1185">Reference proteome</keyword>
<reference evidence="1" key="2">
    <citation type="submission" date="2021-02" db="EMBL/GenBank/DDBJ databases">
        <authorList>
            <person name="Kimball J.A."/>
            <person name="Haas M.W."/>
            <person name="Macchietto M."/>
            <person name="Kono T."/>
            <person name="Duquette J."/>
            <person name="Shao M."/>
        </authorList>
    </citation>
    <scope>NUCLEOTIDE SEQUENCE</scope>
    <source>
        <tissue evidence="1">Fresh leaf tissue</tissue>
    </source>
</reference>
<dbReference type="AlphaFoldDB" id="A0A8J5WDI6"/>
<organism evidence="1 2">
    <name type="scientific">Zizania palustris</name>
    <name type="common">Northern wild rice</name>
    <dbReference type="NCBI Taxonomy" id="103762"/>
    <lineage>
        <taxon>Eukaryota</taxon>
        <taxon>Viridiplantae</taxon>
        <taxon>Streptophyta</taxon>
        <taxon>Embryophyta</taxon>
        <taxon>Tracheophyta</taxon>
        <taxon>Spermatophyta</taxon>
        <taxon>Magnoliopsida</taxon>
        <taxon>Liliopsida</taxon>
        <taxon>Poales</taxon>
        <taxon>Poaceae</taxon>
        <taxon>BOP clade</taxon>
        <taxon>Oryzoideae</taxon>
        <taxon>Oryzeae</taxon>
        <taxon>Zizaniinae</taxon>
        <taxon>Zizania</taxon>
    </lineage>
</organism>
<proteinExistence type="predicted"/>
<accession>A0A8J5WDI6</accession>
<gene>
    <name evidence="1" type="ORF">GUJ93_ZPchr0010g8219</name>
</gene>
<protein>
    <submittedName>
        <fullName evidence="1">Uncharacterized protein</fullName>
    </submittedName>
</protein>
<dbReference type="Proteomes" id="UP000729402">
    <property type="component" value="Unassembled WGS sequence"/>
</dbReference>
<name>A0A8J5WDI6_ZIZPA</name>
<evidence type="ECO:0000313" key="1">
    <source>
        <dbReference type="EMBL" id="KAG8086042.1"/>
    </source>
</evidence>
<sequence>MSGHSFWPRPRLHLPCRAPPRLGHIASYLPRAARPRSAPPFIPSPRPLLAPPRRAAREQARQRLYECMYLRALAFGPRPPFEKASMAGQGGHLWALAVASLESRRAACALPLRFSSSSLYLNFLLEDFSLQSVHVIVGWRRRRCA</sequence>
<evidence type="ECO:0000313" key="2">
    <source>
        <dbReference type="Proteomes" id="UP000729402"/>
    </source>
</evidence>
<comment type="caution">
    <text evidence="1">The sequence shown here is derived from an EMBL/GenBank/DDBJ whole genome shotgun (WGS) entry which is preliminary data.</text>
</comment>